<evidence type="ECO:0000313" key="14">
    <source>
        <dbReference type="EMBL" id="KAL3272606.1"/>
    </source>
</evidence>
<evidence type="ECO:0000256" key="4">
    <source>
        <dbReference type="ARBA" id="ARBA00022461"/>
    </source>
</evidence>
<proteinExistence type="inferred from homology"/>
<gene>
    <name evidence="14" type="ORF">HHI36_014075</name>
</gene>
<comment type="subcellular location">
    <subcellularLocation>
        <location evidence="1">Membrane</location>
        <topology evidence="1">Multi-pass membrane protein</topology>
    </subcellularLocation>
</comment>
<keyword evidence="3 12" id="KW-0813">Transport</keyword>
<accession>A0ABD2N2P4</accession>
<reference evidence="14 15" key="1">
    <citation type="journal article" date="2021" name="BMC Biol.">
        <title>Horizontally acquired antibacterial genes associated with adaptive radiation of ladybird beetles.</title>
        <authorList>
            <person name="Li H.S."/>
            <person name="Tang X.F."/>
            <person name="Huang Y.H."/>
            <person name="Xu Z.Y."/>
            <person name="Chen M.L."/>
            <person name="Du X.Y."/>
            <person name="Qiu B.Y."/>
            <person name="Chen P.T."/>
            <person name="Zhang W."/>
            <person name="Slipinski A."/>
            <person name="Escalona H.E."/>
            <person name="Waterhouse R.M."/>
            <person name="Zwick A."/>
            <person name="Pang H."/>
        </authorList>
    </citation>
    <scope>NUCLEOTIDE SEQUENCE [LARGE SCALE GENOMIC DNA]</scope>
    <source>
        <strain evidence="14">SYSU2018</strain>
    </source>
</reference>
<keyword evidence="11 12" id="KW-0407">Ion channel</keyword>
<dbReference type="Pfam" id="PF00858">
    <property type="entry name" value="ASC"/>
    <property type="match status" value="1"/>
</dbReference>
<keyword evidence="10 12" id="KW-0739">Sodium transport</keyword>
<comment type="similarity">
    <text evidence="2 12">Belongs to the amiloride-sensitive sodium channel (TC 1.A.6) family.</text>
</comment>
<sequence length="358" mass="41455">MKKRAEVSNKGAFSNFDFANHTLDEFMNETTYSLQDTLLFYGYNSVILNPDVTTTSKYYSKLGQCHTFQTTNSSSKFSIEGGLGFYLNNVVNGTNSVRKTIIPMYENSLMGSFKIFIHDLSEIIEDRTDQLETYSQFLHIESGESVYLTIEVKEFHMVDHSAEPCVSRINYSQSRCVEECMHNKLMQTYKCSLPWMRGNSIYPLCNDSKVIDNITTILNSERKEYSSTCNCQISCHLYFYLPNVVMREYKLHGNNTLLSIYYNTNIVSVVEQVVSYDWSSFVADLGGSFGLFLGLSVIGFMEVIEAAFRLLFKKRRERIEEEERVASLRDQRMVGRLIDYLMTYKTRNNTDVVFKDKY</sequence>
<name>A0ABD2N2P4_9CUCU</name>
<keyword evidence="6 13" id="KW-1133">Transmembrane helix</keyword>
<organism evidence="14 15">
    <name type="scientific">Cryptolaemus montrouzieri</name>
    <dbReference type="NCBI Taxonomy" id="559131"/>
    <lineage>
        <taxon>Eukaryota</taxon>
        <taxon>Metazoa</taxon>
        <taxon>Ecdysozoa</taxon>
        <taxon>Arthropoda</taxon>
        <taxon>Hexapoda</taxon>
        <taxon>Insecta</taxon>
        <taxon>Pterygota</taxon>
        <taxon>Neoptera</taxon>
        <taxon>Endopterygota</taxon>
        <taxon>Coleoptera</taxon>
        <taxon>Polyphaga</taxon>
        <taxon>Cucujiformia</taxon>
        <taxon>Coccinelloidea</taxon>
        <taxon>Coccinellidae</taxon>
        <taxon>Scymninae</taxon>
        <taxon>Scymnini</taxon>
        <taxon>Cryptolaemus</taxon>
    </lineage>
</organism>
<evidence type="ECO:0000256" key="3">
    <source>
        <dbReference type="ARBA" id="ARBA00022448"/>
    </source>
</evidence>
<evidence type="ECO:0000256" key="6">
    <source>
        <dbReference type="ARBA" id="ARBA00022989"/>
    </source>
</evidence>
<evidence type="ECO:0000256" key="7">
    <source>
        <dbReference type="ARBA" id="ARBA00023053"/>
    </source>
</evidence>
<evidence type="ECO:0000256" key="11">
    <source>
        <dbReference type="ARBA" id="ARBA00023303"/>
    </source>
</evidence>
<evidence type="ECO:0000256" key="12">
    <source>
        <dbReference type="RuleBase" id="RU000679"/>
    </source>
</evidence>
<dbReference type="InterPro" id="IPR001873">
    <property type="entry name" value="ENaC"/>
</dbReference>
<dbReference type="Proteomes" id="UP001516400">
    <property type="component" value="Unassembled WGS sequence"/>
</dbReference>
<protein>
    <submittedName>
        <fullName evidence="14">Uncharacterized protein</fullName>
    </submittedName>
</protein>
<evidence type="ECO:0000256" key="13">
    <source>
        <dbReference type="SAM" id="Phobius"/>
    </source>
</evidence>
<keyword evidence="4 12" id="KW-0894">Sodium channel</keyword>
<evidence type="ECO:0000256" key="2">
    <source>
        <dbReference type="ARBA" id="ARBA00007193"/>
    </source>
</evidence>
<evidence type="ECO:0000256" key="9">
    <source>
        <dbReference type="ARBA" id="ARBA00023136"/>
    </source>
</evidence>
<dbReference type="PANTHER" id="PTHR11690:SF248">
    <property type="entry name" value="PICKPOCKET 17, ISOFORM A"/>
    <property type="match status" value="1"/>
</dbReference>
<comment type="caution">
    <text evidence="14">The sequence shown here is derived from an EMBL/GenBank/DDBJ whole genome shotgun (WGS) entry which is preliminary data.</text>
</comment>
<dbReference type="EMBL" id="JABFTP020000062">
    <property type="protein sequence ID" value="KAL3272606.1"/>
    <property type="molecule type" value="Genomic_DNA"/>
</dbReference>
<dbReference type="AlphaFoldDB" id="A0ABD2N2P4"/>
<dbReference type="GO" id="GO:0016020">
    <property type="term" value="C:membrane"/>
    <property type="evidence" value="ECO:0007669"/>
    <property type="project" value="UniProtKB-SubCell"/>
</dbReference>
<keyword evidence="15" id="KW-1185">Reference proteome</keyword>
<evidence type="ECO:0000256" key="8">
    <source>
        <dbReference type="ARBA" id="ARBA00023065"/>
    </source>
</evidence>
<keyword evidence="7" id="KW-0915">Sodium</keyword>
<keyword evidence="5 12" id="KW-0812">Transmembrane</keyword>
<keyword evidence="9 13" id="KW-0472">Membrane</keyword>
<feature type="transmembrane region" description="Helical" evidence="13">
    <location>
        <begin position="289"/>
        <end position="312"/>
    </location>
</feature>
<evidence type="ECO:0000256" key="1">
    <source>
        <dbReference type="ARBA" id="ARBA00004141"/>
    </source>
</evidence>
<evidence type="ECO:0000313" key="15">
    <source>
        <dbReference type="Proteomes" id="UP001516400"/>
    </source>
</evidence>
<dbReference type="GO" id="GO:0005272">
    <property type="term" value="F:sodium channel activity"/>
    <property type="evidence" value="ECO:0007669"/>
    <property type="project" value="UniProtKB-KW"/>
</dbReference>
<evidence type="ECO:0000256" key="5">
    <source>
        <dbReference type="ARBA" id="ARBA00022692"/>
    </source>
</evidence>
<dbReference type="Gene3D" id="1.10.287.770">
    <property type="entry name" value="YojJ-like"/>
    <property type="match status" value="1"/>
</dbReference>
<evidence type="ECO:0000256" key="10">
    <source>
        <dbReference type="ARBA" id="ARBA00023201"/>
    </source>
</evidence>
<dbReference type="Gene3D" id="1.10.287.820">
    <property type="entry name" value="Acid-sensing ion channel domain"/>
    <property type="match status" value="1"/>
</dbReference>
<keyword evidence="8 12" id="KW-0406">Ion transport</keyword>
<dbReference type="PANTHER" id="PTHR11690">
    <property type="entry name" value="AMILORIDE-SENSITIVE SODIUM CHANNEL-RELATED"/>
    <property type="match status" value="1"/>
</dbReference>